<keyword evidence="2" id="KW-0479">Metal-binding</keyword>
<evidence type="ECO:0000313" key="4">
    <source>
        <dbReference type="EMBL" id="CAH1775647.1"/>
    </source>
</evidence>
<evidence type="ECO:0000256" key="2">
    <source>
        <dbReference type="PIRSR" id="PIRSR601952-2"/>
    </source>
</evidence>
<comment type="cofactor">
    <cofactor evidence="2">
        <name>Zn(2+)</name>
        <dbReference type="ChEBI" id="CHEBI:29105"/>
    </cofactor>
    <text evidence="2">Binds 2 Zn(2+) ions.</text>
</comment>
<accession>A0A8S4N4N4</accession>
<feature type="compositionally biased region" description="Polar residues" evidence="3">
    <location>
        <begin position="79"/>
        <end position="95"/>
    </location>
</feature>
<feature type="binding site" evidence="2">
    <location>
        <position position="14"/>
    </location>
    <ligand>
        <name>Zn(2+)</name>
        <dbReference type="ChEBI" id="CHEBI:29105"/>
        <label>2</label>
    </ligand>
</feature>
<sequence length="145" mass="15821">MTSENDTLIVVTADHGHVLAFGGYSERGNPILGKTFFHAADDKPYTTLTYGNGPGYQGVYNNTGADPEDITTREDLENVDTSDPNYRQQSSVPRSSETHSGEDVIVMANGPMAHLFYGVQEQSYVAHAMAYASCVGENKMHCNRP</sequence>
<dbReference type="Proteomes" id="UP000749559">
    <property type="component" value="Unassembled WGS sequence"/>
</dbReference>
<dbReference type="SUPFAM" id="SSF53649">
    <property type="entry name" value="Alkaline phosphatase-like"/>
    <property type="match status" value="1"/>
</dbReference>
<name>A0A8S4N4N4_OWEFU</name>
<dbReference type="Pfam" id="PF00245">
    <property type="entry name" value="Alk_phosphatase"/>
    <property type="match status" value="1"/>
</dbReference>
<feature type="binding site" evidence="2">
    <location>
        <position position="15"/>
    </location>
    <ligand>
        <name>Zn(2+)</name>
        <dbReference type="ChEBI" id="CHEBI:29105"/>
        <label>2</label>
    </ligand>
</feature>
<dbReference type="Gene3D" id="3.40.720.10">
    <property type="entry name" value="Alkaline Phosphatase, subunit A"/>
    <property type="match status" value="1"/>
</dbReference>
<comment type="caution">
    <text evidence="4">The sequence shown here is derived from an EMBL/GenBank/DDBJ whole genome shotgun (WGS) entry which is preliminary data.</text>
</comment>
<dbReference type="EMBL" id="CAIIXF020000001">
    <property type="protein sequence ID" value="CAH1775647.1"/>
    <property type="molecule type" value="Genomic_DNA"/>
</dbReference>
<keyword evidence="2" id="KW-0862">Zinc</keyword>
<organism evidence="4 5">
    <name type="scientific">Owenia fusiformis</name>
    <name type="common">Polychaete worm</name>
    <dbReference type="NCBI Taxonomy" id="6347"/>
    <lineage>
        <taxon>Eukaryota</taxon>
        <taxon>Metazoa</taxon>
        <taxon>Spiralia</taxon>
        <taxon>Lophotrochozoa</taxon>
        <taxon>Annelida</taxon>
        <taxon>Polychaeta</taxon>
        <taxon>Sedentaria</taxon>
        <taxon>Canalipalpata</taxon>
        <taxon>Sabellida</taxon>
        <taxon>Oweniida</taxon>
        <taxon>Oweniidae</taxon>
        <taxon>Owenia</taxon>
    </lineage>
</organism>
<evidence type="ECO:0000313" key="5">
    <source>
        <dbReference type="Proteomes" id="UP000749559"/>
    </source>
</evidence>
<dbReference type="AlphaFoldDB" id="A0A8S4N4N4"/>
<proteinExistence type="predicted"/>
<gene>
    <name evidence="4" type="ORF">OFUS_LOCUS2927</name>
</gene>
<protein>
    <recommendedName>
        <fullName evidence="1">alkaline phosphatase</fullName>
        <ecNumber evidence="1">3.1.3.1</ecNumber>
    </recommendedName>
</protein>
<dbReference type="PANTHER" id="PTHR11596">
    <property type="entry name" value="ALKALINE PHOSPHATASE"/>
    <property type="match status" value="1"/>
</dbReference>
<dbReference type="OrthoDB" id="5818554at2759"/>
<keyword evidence="5" id="KW-1185">Reference proteome</keyword>
<dbReference type="InterPro" id="IPR001952">
    <property type="entry name" value="Alkaline_phosphatase"/>
</dbReference>
<dbReference type="InterPro" id="IPR017850">
    <property type="entry name" value="Alkaline_phosphatase_core_sf"/>
</dbReference>
<feature type="region of interest" description="Disordered" evidence="3">
    <location>
        <begin position="76"/>
        <end position="100"/>
    </location>
</feature>
<evidence type="ECO:0000256" key="1">
    <source>
        <dbReference type="ARBA" id="ARBA00012647"/>
    </source>
</evidence>
<dbReference type="GO" id="GO:0046872">
    <property type="term" value="F:metal ion binding"/>
    <property type="evidence" value="ECO:0007669"/>
    <property type="project" value="UniProtKB-KW"/>
</dbReference>
<evidence type="ECO:0000256" key="3">
    <source>
        <dbReference type="SAM" id="MobiDB-lite"/>
    </source>
</evidence>
<reference evidence="4" key="1">
    <citation type="submission" date="2022-03" db="EMBL/GenBank/DDBJ databases">
        <authorList>
            <person name="Martin C."/>
        </authorList>
    </citation>
    <scope>NUCLEOTIDE SEQUENCE</scope>
</reference>
<dbReference type="PANTHER" id="PTHR11596:SF94">
    <property type="entry name" value="ALKALINE PHOSPHATASE"/>
    <property type="match status" value="1"/>
</dbReference>
<feature type="binding site" evidence="2">
    <location>
        <position position="99"/>
    </location>
    <ligand>
        <name>Zn(2+)</name>
        <dbReference type="ChEBI" id="CHEBI:29105"/>
        <label>2</label>
    </ligand>
</feature>
<dbReference type="EC" id="3.1.3.1" evidence="1"/>
<dbReference type="GO" id="GO:0004035">
    <property type="term" value="F:alkaline phosphatase activity"/>
    <property type="evidence" value="ECO:0007669"/>
    <property type="project" value="UniProtKB-EC"/>
</dbReference>